<comment type="caution">
    <text evidence="5">The sequence shown here is derived from an EMBL/GenBank/DDBJ whole genome shotgun (WGS) entry which is preliminary data.</text>
</comment>
<evidence type="ECO:0000256" key="1">
    <source>
        <dbReference type="SAM" id="Coils"/>
    </source>
</evidence>
<dbReference type="PANTHER" id="PTHR12526">
    <property type="entry name" value="GLYCOSYLTRANSFERASE"/>
    <property type="match status" value="1"/>
</dbReference>
<name>A0A848NDQ4_9BURK</name>
<keyword evidence="1" id="KW-0175">Coiled coil</keyword>
<dbReference type="Gene3D" id="3.40.50.2000">
    <property type="entry name" value="Glycogen Phosphorylase B"/>
    <property type="match status" value="3"/>
</dbReference>
<feature type="coiled-coil region" evidence="1">
    <location>
        <begin position="42"/>
        <end position="69"/>
    </location>
</feature>
<dbReference type="Pfam" id="PF13692">
    <property type="entry name" value="Glyco_trans_1_4"/>
    <property type="match status" value="1"/>
</dbReference>
<dbReference type="RefSeq" id="WP_169536202.1">
    <property type="nucleotide sequence ID" value="NZ_JABBZE010000046.1"/>
</dbReference>
<protein>
    <submittedName>
        <fullName evidence="5">Glycosyltransferase</fullName>
    </submittedName>
</protein>
<dbReference type="CDD" id="cd03801">
    <property type="entry name" value="GT4_PimA-like"/>
    <property type="match status" value="1"/>
</dbReference>
<dbReference type="InterPro" id="IPR028098">
    <property type="entry name" value="Glyco_trans_4-like_N"/>
</dbReference>
<feature type="region of interest" description="Disordered" evidence="2">
    <location>
        <begin position="115"/>
        <end position="137"/>
    </location>
</feature>
<evidence type="ECO:0000259" key="3">
    <source>
        <dbReference type="Pfam" id="PF00534"/>
    </source>
</evidence>
<evidence type="ECO:0000313" key="5">
    <source>
        <dbReference type="EMBL" id="NMU89656.1"/>
    </source>
</evidence>
<evidence type="ECO:0000256" key="2">
    <source>
        <dbReference type="SAM" id="MobiDB-lite"/>
    </source>
</evidence>
<feature type="region of interest" description="Disordered" evidence="2">
    <location>
        <begin position="1"/>
        <end position="42"/>
    </location>
</feature>
<gene>
    <name evidence="5" type="ORF">HGQ98_07240</name>
</gene>
<dbReference type="Pfam" id="PF00534">
    <property type="entry name" value="Glycos_transf_1"/>
    <property type="match status" value="1"/>
</dbReference>
<dbReference type="SUPFAM" id="SSF53756">
    <property type="entry name" value="UDP-Glycosyltransferase/glycogen phosphorylase"/>
    <property type="match status" value="2"/>
</dbReference>
<evidence type="ECO:0000259" key="4">
    <source>
        <dbReference type="Pfam" id="PF13439"/>
    </source>
</evidence>
<accession>A0A848NDQ4</accession>
<feature type="compositionally biased region" description="Polar residues" evidence="2">
    <location>
        <begin position="20"/>
        <end position="40"/>
    </location>
</feature>
<reference evidence="5 6" key="1">
    <citation type="submission" date="2020-04" db="EMBL/GenBank/DDBJ databases">
        <title>Achromobacter ruhlandii genome sequencing and assembly.</title>
        <authorList>
            <person name="Martins R.C.R."/>
            <person name="Perdigao-Neto L.V."/>
            <person name="Levin A.S.S."/>
            <person name="Costa S.F."/>
        </authorList>
    </citation>
    <scope>NUCLEOTIDE SEQUENCE [LARGE SCALE GENOMIC DNA]</scope>
    <source>
        <strain evidence="5 6">9035ralo</strain>
    </source>
</reference>
<sequence length="899" mass="101253">MSIQDQNPAGSPAASDERASFSQPEGANAAATSQNLSTAGTEDALRAELSRARVRISELEGRLRQVEVKQVKQVASEFSVIQKLKRRVLSMRGGWRVQAAWWRLQRVRRAFKERNAASSTHADAQREAAEVATRDQNAYRDHTRGQAGFVRYHMQNPSRQNRREILSLLARHPGRKGVVLCPVAYDLALKQRPDHIVAEFEKDGYLCIQLVINNDPPVLRRVSERHYVSNMIGEFFAVMQDKAYVLYLHWPGFQHCVELAPKALVVYDVLDNLDVFANPSELMRVDHRALLERADITLFSAQSLLDINKQFTSHSLLYENGVYVEDFTNGVRERCPVPLGSRIGDPGITVVGYHGVISELIDFDLLDRLVALPDLVLLFVGPVAAFVPENLQEVKRRMARLQESSDRFIHLGPKNYADLKHYLAWVDVGIVPFMVNEKADSVSPLKLFEYLAAGKPVVGTPTRTMLTYKEAIIVAEGDDYVRAIATGAWKTAYTDNSAQLAKAHGWGELHRPLREFVAGSAVASKPLAAPKRRPKVDIVNMNFYDWHGEVLFKGGAERYVYDLAVLLNEMGCDVRILQNSYEFFRRTFKGITVVGIAATPDFNFEVLSQAYASFCEESDVIIASPAELACRLPQGKKVISINHGIHWDSRLNRLENFDRSRYNLILDAVRNSDGCVCVDTNFINWMRTYDWQLANSLSYVPNYVDLKQFKPYEKDFNTEPLCFLYPRRLYEPRGLYVTIDAFDALFDRHDNIRLVFCGQAVGDDAVATEAFLARHPDRVTWIEHDMEHMHLAYVDSHVVLVPTTASEGTSLSCIEALATNNAVISTNVGGLPNLIVDGYNGLLIRPSVWDLVQAVERLIGDRSLAAGMAANGQLTAKAFSKDEWDRRWKEVIDAVVFTD</sequence>
<dbReference type="Proteomes" id="UP000542405">
    <property type="component" value="Unassembled WGS sequence"/>
</dbReference>
<feature type="compositionally biased region" description="Basic and acidic residues" evidence="2">
    <location>
        <begin position="123"/>
        <end position="137"/>
    </location>
</feature>
<dbReference type="GO" id="GO:0016757">
    <property type="term" value="F:glycosyltransferase activity"/>
    <property type="evidence" value="ECO:0007669"/>
    <property type="project" value="InterPro"/>
</dbReference>
<feature type="domain" description="Glycosyltransferase subfamily 4-like N-terminal" evidence="4">
    <location>
        <begin position="554"/>
        <end position="707"/>
    </location>
</feature>
<dbReference type="AlphaFoldDB" id="A0A848NDQ4"/>
<feature type="domain" description="Glycosyl transferase family 1" evidence="3">
    <location>
        <begin position="713"/>
        <end position="873"/>
    </location>
</feature>
<dbReference type="InterPro" id="IPR001296">
    <property type="entry name" value="Glyco_trans_1"/>
</dbReference>
<proteinExistence type="predicted"/>
<dbReference type="EMBL" id="JABBZE010000046">
    <property type="protein sequence ID" value="NMU89656.1"/>
    <property type="molecule type" value="Genomic_DNA"/>
</dbReference>
<organism evidence="5 6">
    <name type="scientific">Achromobacter ruhlandii</name>
    <dbReference type="NCBI Taxonomy" id="72557"/>
    <lineage>
        <taxon>Bacteria</taxon>
        <taxon>Pseudomonadati</taxon>
        <taxon>Pseudomonadota</taxon>
        <taxon>Betaproteobacteria</taxon>
        <taxon>Burkholderiales</taxon>
        <taxon>Alcaligenaceae</taxon>
        <taxon>Achromobacter</taxon>
    </lineage>
</organism>
<keyword evidence="5" id="KW-0808">Transferase</keyword>
<dbReference type="Pfam" id="PF13439">
    <property type="entry name" value="Glyco_transf_4"/>
    <property type="match status" value="1"/>
</dbReference>
<evidence type="ECO:0000313" key="6">
    <source>
        <dbReference type="Proteomes" id="UP000542405"/>
    </source>
</evidence>